<dbReference type="Proteomes" id="UP000243670">
    <property type="component" value="Nucleomorph 3"/>
</dbReference>
<reference evidence="2 3" key="1">
    <citation type="journal article" date="2014" name="BMC Genomics">
        <title>Nucleomorph and plastid genome sequences of the chlorarachniophyte Lotharella oceanica: convergent reductive evolution and frequent recombination in nucleomorph-bearing algae.</title>
        <authorList>
            <person name="Tanifuji G."/>
            <person name="Onodera N.T."/>
            <person name="Brown M.W."/>
            <person name="Curtis B.A."/>
            <person name="Roger A.J."/>
            <person name="Ka-Shu Wong G."/>
            <person name="Melkonian M."/>
            <person name="Archibald J.M."/>
        </authorList>
    </citation>
    <scope>NUCLEOTIDE SEQUENCE [LARGE SCALE GENOMIC DNA]</scope>
    <source>
        <strain evidence="2 3">CCMP622</strain>
    </source>
</reference>
<dbReference type="Pfam" id="PF06068">
    <property type="entry name" value="TIP49"/>
    <property type="match status" value="1"/>
</dbReference>
<keyword evidence="2" id="KW-0378">Hydrolase</keyword>
<dbReference type="AlphaFoldDB" id="A0A060DBH5"/>
<accession>A0A060DBH5</accession>
<evidence type="ECO:0000313" key="2">
    <source>
        <dbReference type="EMBL" id="AIB10052.1"/>
    </source>
</evidence>
<proteinExistence type="predicted"/>
<dbReference type="InterPro" id="IPR010339">
    <property type="entry name" value="TIP49_P-loop"/>
</dbReference>
<evidence type="ECO:0000313" key="3">
    <source>
        <dbReference type="Proteomes" id="UP000243670"/>
    </source>
</evidence>
<dbReference type="GO" id="GO:0005524">
    <property type="term" value="F:ATP binding"/>
    <property type="evidence" value="ECO:0007669"/>
    <property type="project" value="InterPro"/>
</dbReference>
<organism evidence="2 3">
    <name type="scientific">Lotharella oceanica</name>
    <dbReference type="NCBI Taxonomy" id="641309"/>
    <lineage>
        <taxon>Eukaryota</taxon>
        <taxon>Sar</taxon>
        <taxon>Rhizaria</taxon>
        <taxon>Cercozoa</taxon>
        <taxon>Chlorarachniophyceae</taxon>
        <taxon>Lotharella</taxon>
    </lineage>
</organism>
<gene>
    <name evidence="2" type="ORF">M951_chr3155</name>
</gene>
<name>A0A060DBH5_9EUKA</name>
<evidence type="ECO:0000259" key="1">
    <source>
        <dbReference type="Pfam" id="PF06068"/>
    </source>
</evidence>
<sequence length="387" mass="46271">MIEFYLNKKKEIYSKMLLILINILRKGNFLRTSLMIFCRKGEGKINIMKYFFINVIKWIPVSKILYGYFFGSDNVEAYFHKNIRASIGVKKKIYDEKITGFVIELGIAKNKYYIILKNKFIESYFFLSQKLLLKINKLKIRRGDLITINKNLGKISKLKINNYIELEKELIKKSFYYKILNFKDLDYFNLFAHGVIGDNHNTKIMISKIIARQVDIKILTWYLHGDAFLCIGFTIIDDFNIMLSGKINPIMNIPNLLIYPNIIIFSNLPMRLLVKKFNNKEYFFFSKYIKNFIILKKKKNFYKLIKNKIKNSIFSLAFLLLLFIVKNSINKLHCYKIILYGEELNHIIDRNMIRNYVNYINDDKKVRIYLNHWYKKINRNIISIIKS</sequence>
<keyword evidence="2" id="KW-0542">Nucleomorph</keyword>
<dbReference type="GO" id="GO:0004386">
    <property type="term" value="F:helicase activity"/>
    <property type="evidence" value="ECO:0007669"/>
    <property type="project" value="UniProtKB-KW"/>
</dbReference>
<keyword evidence="2" id="KW-0347">Helicase</keyword>
<feature type="domain" description="TIP49 P-loop" evidence="1">
    <location>
        <begin position="18"/>
        <end position="242"/>
    </location>
</feature>
<geneLocation type="nucleomorph" evidence="2"/>
<protein>
    <submittedName>
        <fullName evidence="2">DNA helicase</fullName>
    </submittedName>
</protein>
<keyword evidence="2" id="KW-0067">ATP-binding</keyword>
<keyword evidence="2" id="KW-0547">Nucleotide-binding</keyword>
<dbReference type="EMBL" id="CP006629">
    <property type="protein sequence ID" value="AIB10052.1"/>
    <property type="molecule type" value="Genomic_DNA"/>
</dbReference>